<organism evidence="9 10">
    <name type="scientific">Streptosporangium carneum</name>
    <dbReference type="NCBI Taxonomy" id="47481"/>
    <lineage>
        <taxon>Bacteria</taxon>
        <taxon>Bacillati</taxon>
        <taxon>Actinomycetota</taxon>
        <taxon>Actinomycetes</taxon>
        <taxon>Streptosporangiales</taxon>
        <taxon>Streptosporangiaceae</taxon>
        <taxon>Streptosporangium</taxon>
    </lineage>
</organism>
<feature type="transmembrane region" description="Helical" evidence="7">
    <location>
        <begin position="294"/>
        <end position="312"/>
    </location>
</feature>
<protein>
    <recommendedName>
        <fullName evidence="8">Major facilitator superfamily (MFS) profile domain-containing protein</fullName>
    </recommendedName>
</protein>
<dbReference type="PROSITE" id="PS50850">
    <property type="entry name" value="MFS"/>
    <property type="match status" value="1"/>
</dbReference>
<evidence type="ECO:0000313" key="10">
    <source>
        <dbReference type="Proteomes" id="UP001143474"/>
    </source>
</evidence>
<evidence type="ECO:0000256" key="4">
    <source>
        <dbReference type="ARBA" id="ARBA00022989"/>
    </source>
</evidence>
<feature type="transmembrane region" description="Helical" evidence="7">
    <location>
        <begin position="383"/>
        <end position="400"/>
    </location>
</feature>
<feature type="region of interest" description="Disordered" evidence="6">
    <location>
        <begin position="405"/>
        <end position="450"/>
    </location>
</feature>
<evidence type="ECO:0000256" key="2">
    <source>
        <dbReference type="ARBA" id="ARBA00022475"/>
    </source>
</evidence>
<dbReference type="AlphaFoldDB" id="A0A9W6MI17"/>
<feature type="transmembrane region" description="Helical" evidence="7">
    <location>
        <begin position="108"/>
        <end position="127"/>
    </location>
</feature>
<dbReference type="PANTHER" id="PTHR23513">
    <property type="entry name" value="INTEGRAL MEMBRANE EFFLUX PROTEIN-RELATED"/>
    <property type="match status" value="1"/>
</dbReference>
<name>A0A9W6MI17_9ACTN</name>
<feature type="transmembrane region" description="Helical" evidence="7">
    <location>
        <begin position="148"/>
        <end position="167"/>
    </location>
</feature>
<dbReference type="Pfam" id="PF07690">
    <property type="entry name" value="MFS_1"/>
    <property type="match status" value="2"/>
</dbReference>
<dbReference type="Proteomes" id="UP001143474">
    <property type="component" value="Unassembled WGS sequence"/>
</dbReference>
<dbReference type="InterPro" id="IPR020846">
    <property type="entry name" value="MFS_dom"/>
</dbReference>
<feature type="compositionally biased region" description="Basic and acidic residues" evidence="6">
    <location>
        <begin position="406"/>
        <end position="425"/>
    </location>
</feature>
<reference evidence="9" key="1">
    <citation type="journal article" date="2014" name="Int. J. Syst. Evol. Microbiol.">
        <title>Complete genome sequence of Corynebacterium casei LMG S-19264T (=DSM 44701T), isolated from a smear-ripened cheese.</title>
        <authorList>
            <consortium name="US DOE Joint Genome Institute (JGI-PGF)"/>
            <person name="Walter F."/>
            <person name="Albersmeier A."/>
            <person name="Kalinowski J."/>
            <person name="Ruckert C."/>
        </authorList>
    </citation>
    <scope>NUCLEOTIDE SEQUENCE</scope>
    <source>
        <strain evidence="9">VKM Ac-2007</strain>
    </source>
</reference>
<feature type="compositionally biased region" description="Basic and acidic residues" evidence="6">
    <location>
        <begin position="432"/>
        <end position="441"/>
    </location>
</feature>
<gene>
    <name evidence="9" type="ORF">GCM10017600_82740</name>
</gene>
<feature type="transmembrane region" description="Helical" evidence="7">
    <location>
        <begin position="227"/>
        <end position="253"/>
    </location>
</feature>
<keyword evidence="5 7" id="KW-0472">Membrane</keyword>
<evidence type="ECO:0000256" key="3">
    <source>
        <dbReference type="ARBA" id="ARBA00022692"/>
    </source>
</evidence>
<keyword evidence="4 7" id="KW-1133">Transmembrane helix</keyword>
<evidence type="ECO:0000259" key="8">
    <source>
        <dbReference type="PROSITE" id="PS50850"/>
    </source>
</evidence>
<feature type="transmembrane region" description="Helical" evidence="7">
    <location>
        <begin position="54"/>
        <end position="72"/>
    </location>
</feature>
<dbReference type="InterPro" id="IPR011701">
    <property type="entry name" value="MFS"/>
</dbReference>
<evidence type="ECO:0000256" key="7">
    <source>
        <dbReference type="SAM" id="Phobius"/>
    </source>
</evidence>
<feature type="domain" description="Major facilitator superfamily (MFS) profile" evidence="8">
    <location>
        <begin position="1"/>
        <end position="406"/>
    </location>
</feature>
<reference evidence="9" key="2">
    <citation type="submission" date="2023-01" db="EMBL/GenBank/DDBJ databases">
        <authorList>
            <person name="Sun Q."/>
            <person name="Evtushenko L."/>
        </authorList>
    </citation>
    <scope>NUCLEOTIDE SEQUENCE</scope>
    <source>
        <strain evidence="9">VKM Ac-2007</strain>
    </source>
</reference>
<feature type="transmembrane region" description="Helical" evidence="7">
    <location>
        <begin position="356"/>
        <end position="377"/>
    </location>
</feature>
<dbReference type="SUPFAM" id="SSF103473">
    <property type="entry name" value="MFS general substrate transporter"/>
    <property type="match status" value="1"/>
</dbReference>
<dbReference type="PANTHER" id="PTHR23513:SF11">
    <property type="entry name" value="STAPHYLOFERRIN A TRANSPORTER"/>
    <property type="match status" value="1"/>
</dbReference>
<accession>A0A9W6MI17</accession>
<feature type="transmembrane region" description="Helical" evidence="7">
    <location>
        <begin position="318"/>
        <end position="335"/>
    </location>
</feature>
<dbReference type="EMBL" id="BSEV01000038">
    <property type="protein sequence ID" value="GLK14861.1"/>
    <property type="molecule type" value="Genomic_DNA"/>
</dbReference>
<comment type="subcellular location">
    <subcellularLocation>
        <location evidence="1">Cell membrane</location>
        <topology evidence="1">Multi-pass membrane protein</topology>
    </subcellularLocation>
</comment>
<keyword evidence="10" id="KW-1185">Reference proteome</keyword>
<evidence type="ECO:0000313" key="9">
    <source>
        <dbReference type="EMBL" id="GLK14861.1"/>
    </source>
</evidence>
<keyword evidence="3 7" id="KW-0812">Transmembrane</keyword>
<sequence>MKTSLDRPRLERRPLPRTVRVLAPVIGLSNFGDGLAITALMLEFHDRHGGGAAMAALFMALSVPGVLLAGLAGRVADRVAVRRVVVLAGVVLVLVCATMAYVTSIVLILSLLSVLAGIMALVMPTMAKAVTDASPGDLLSRGQARMSMMGSLGFLLGPAAGGVLMETVGLRPILLMDAASFAALPLAALLLPRGGEDPAGTSSAGPGGAPSASGLLPGLRAIAAHPALLRTVGLGIVLTVGLQAVNVVEIFFVRDDLGGGAGIFGLLTMVWSAGQIVGAWLAGDFLMERNPVPTAFFTTFTVAVVTLSTVVISDIPPFFVLLLLGGLALGGFNVARQTLLARSVDPAGRGSAFAAHTALLNTATTVALLVGGVVSVFVAPRTVYGIVGMVTLVSVLVAGTRHRTFRDRPAPEGGGHGRADARSGEGEDDADDGAHRDDVDQRLQAPRQGT</sequence>
<keyword evidence="2" id="KW-1003">Cell membrane</keyword>
<feature type="transmembrane region" description="Helical" evidence="7">
    <location>
        <begin position="21"/>
        <end position="42"/>
    </location>
</feature>
<evidence type="ECO:0000256" key="1">
    <source>
        <dbReference type="ARBA" id="ARBA00004651"/>
    </source>
</evidence>
<dbReference type="Gene3D" id="1.20.1250.20">
    <property type="entry name" value="MFS general substrate transporter like domains"/>
    <property type="match status" value="1"/>
</dbReference>
<feature type="transmembrane region" description="Helical" evidence="7">
    <location>
        <begin position="259"/>
        <end position="282"/>
    </location>
</feature>
<evidence type="ECO:0000256" key="5">
    <source>
        <dbReference type="ARBA" id="ARBA00023136"/>
    </source>
</evidence>
<evidence type="ECO:0000256" key="6">
    <source>
        <dbReference type="SAM" id="MobiDB-lite"/>
    </source>
</evidence>
<comment type="caution">
    <text evidence="9">The sequence shown here is derived from an EMBL/GenBank/DDBJ whole genome shotgun (WGS) entry which is preliminary data.</text>
</comment>
<dbReference type="GO" id="GO:0022857">
    <property type="term" value="F:transmembrane transporter activity"/>
    <property type="evidence" value="ECO:0007669"/>
    <property type="project" value="InterPro"/>
</dbReference>
<proteinExistence type="predicted"/>
<dbReference type="InterPro" id="IPR036259">
    <property type="entry name" value="MFS_trans_sf"/>
</dbReference>
<feature type="transmembrane region" description="Helical" evidence="7">
    <location>
        <begin position="84"/>
        <end position="102"/>
    </location>
</feature>
<dbReference type="GO" id="GO:0005886">
    <property type="term" value="C:plasma membrane"/>
    <property type="evidence" value="ECO:0007669"/>
    <property type="project" value="UniProtKB-SubCell"/>
</dbReference>